<sequence length="48" mass="5352">MFLSARFTHGALRVRIDPSQNNLFFGAPCAVVARRAASVRMLRPEPHS</sequence>
<organism evidence="1 2">
    <name type="scientific">Burkholderia singularis</name>
    <dbReference type="NCBI Taxonomy" id="1503053"/>
    <lineage>
        <taxon>Bacteria</taxon>
        <taxon>Pseudomonadati</taxon>
        <taxon>Pseudomonadota</taxon>
        <taxon>Betaproteobacteria</taxon>
        <taxon>Burkholderiales</taxon>
        <taxon>Burkholderiaceae</taxon>
        <taxon>Burkholderia</taxon>
        <taxon>pseudomallei group</taxon>
    </lineage>
</organism>
<reference evidence="1 2" key="1">
    <citation type="submission" date="2017-04" db="EMBL/GenBank/DDBJ databases">
        <authorList>
            <person name="Afonso C.L."/>
            <person name="Miller P.J."/>
            <person name="Scott M.A."/>
            <person name="Spackman E."/>
            <person name="Goraichik I."/>
            <person name="Dimitrov K.M."/>
            <person name="Suarez D.L."/>
            <person name="Swayne D.E."/>
        </authorList>
    </citation>
    <scope>NUCLEOTIDE SEQUENCE [LARGE SCALE GENOMIC DNA]</scope>
    <source>
        <strain evidence="1">LMG 28154</strain>
    </source>
</reference>
<dbReference type="AlphaFoldDB" id="A0A238H6Z8"/>
<evidence type="ECO:0000313" key="1">
    <source>
        <dbReference type="EMBL" id="SMG00970.1"/>
    </source>
</evidence>
<proteinExistence type="predicted"/>
<name>A0A238H6Z8_9BURK</name>
<dbReference type="Proteomes" id="UP000198460">
    <property type="component" value="Unassembled WGS sequence"/>
</dbReference>
<accession>A0A238H6Z8</accession>
<evidence type="ECO:0000313" key="2">
    <source>
        <dbReference type="Proteomes" id="UP000198460"/>
    </source>
</evidence>
<protein>
    <submittedName>
        <fullName evidence="1">Uncharacterized protein</fullName>
    </submittedName>
</protein>
<dbReference type="EMBL" id="FXAN01000064">
    <property type="protein sequence ID" value="SMG00970.1"/>
    <property type="molecule type" value="Genomic_DNA"/>
</dbReference>
<gene>
    <name evidence="1" type="ORF">BSIN_3953</name>
</gene>